<evidence type="ECO:0000313" key="2">
    <source>
        <dbReference type="EMBL" id="AZR74607.1"/>
    </source>
</evidence>
<keyword evidence="3" id="KW-1185">Reference proteome</keyword>
<proteinExistence type="predicted"/>
<name>A0A3S9T238_9FIRM</name>
<dbReference type="Gene3D" id="3.40.50.1820">
    <property type="entry name" value="alpha/beta hydrolase"/>
    <property type="match status" value="1"/>
</dbReference>
<dbReference type="NCBIfam" id="NF047558">
    <property type="entry name" value="TPR_END_plus"/>
    <property type="match status" value="1"/>
</dbReference>
<dbReference type="EMBL" id="CP016379">
    <property type="protein sequence ID" value="AZR74607.1"/>
    <property type="molecule type" value="Genomic_DNA"/>
</dbReference>
<dbReference type="RefSeq" id="WP_127017969.1">
    <property type="nucleotide sequence ID" value="NZ_CP016379.1"/>
</dbReference>
<feature type="domain" description="BCE-2095-like N-terminal" evidence="1">
    <location>
        <begin position="6"/>
        <end position="105"/>
    </location>
</feature>
<dbReference type="SUPFAM" id="SSF53474">
    <property type="entry name" value="alpha/beta-Hydrolases"/>
    <property type="match status" value="1"/>
</dbReference>
<dbReference type="InterPro" id="IPR029058">
    <property type="entry name" value="AB_hydrolase_fold"/>
</dbReference>
<protein>
    <recommendedName>
        <fullName evidence="1">BCE-2095-like N-terminal domain-containing protein</fullName>
    </recommendedName>
</protein>
<evidence type="ECO:0000259" key="1">
    <source>
        <dbReference type="Pfam" id="PF22316"/>
    </source>
</evidence>
<dbReference type="OrthoDB" id="1886118at2"/>
<dbReference type="InterPro" id="IPR011990">
    <property type="entry name" value="TPR-like_helical_dom_sf"/>
</dbReference>
<sequence>MGNITFNTLQKQIFDYYGKSEFREALEVAKLALENFPEKMSRISYWIACLYCRLGEIEEAIKTLKSAVEKGCWWAPQILLNDWDLKPIHDRDEFKNILSESEKLYAIAQSKTKAELLIFTPEEYTQSQPIPLFFSIHWRQGNARSFADYWKTTVLGRGFMLALPQSSQVCGIDEFCWDDQALAKKDILEMYAKIRRDYTIKFDQTIIAGASQGGKLAIDLVLNDEIPSKGFIAVMPAIGDVEEYVPLIESAAKRGIKGCIVIGDNDYFYPRVMELYAEIQKRNLPCKLMVEKRLGHSFPEDFYIKLTSAIDFILE</sequence>
<dbReference type="InterPro" id="IPR054527">
    <property type="entry name" value="BCE_2095-like_N"/>
</dbReference>
<dbReference type="Gene3D" id="1.25.40.10">
    <property type="entry name" value="Tetratricopeptide repeat domain"/>
    <property type="match status" value="1"/>
</dbReference>
<evidence type="ECO:0000313" key="3">
    <source>
        <dbReference type="Proteomes" id="UP000267250"/>
    </source>
</evidence>
<dbReference type="SUPFAM" id="SSF48452">
    <property type="entry name" value="TPR-like"/>
    <property type="match status" value="1"/>
</dbReference>
<reference evidence="2 3" key="1">
    <citation type="submission" date="2016-07" db="EMBL/GenBank/DDBJ databases">
        <title>Genome and transcriptome analysis of iron-reducing fermentative bacteria Anoxybacter fermentans.</title>
        <authorList>
            <person name="Zeng X."/>
            <person name="Shao Z."/>
        </authorList>
    </citation>
    <scope>NUCLEOTIDE SEQUENCE [LARGE SCALE GENOMIC DNA]</scope>
    <source>
        <strain evidence="2 3">DY22613</strain>
    </source>
</reference>
<dbReference type="KEGG" id="aft:BBF96_15225"/>
<accession>A0A3S9T238</accession>
<dbReference type="Proteomes" id="UP000267250">
    <property type="component" value="Chromosome"/>
</dbReference>
<dbReference type="AlphaFoldDB" id="A0A3S9T238"/>
<gene>
    <name evidence="2" type="ORF">BBF96_15225</name>
</gene>
<organism evidence="2 3">
    <name type="scientific">Anoxybacter fermentans</name>
    <dbReference type="NCBI Taxonomy" id="1323375"/>
    <lineage>
        <taxon>Bacteria</taxon>
        <taxon>Bacillati</taxon>
        <taxon>Bacillota</taxon>
        <taxon>Clostridia</taxon>
        <taxon>Halanaerobiales</taxon>
        <taxon>Anoxybacter</taxon>
    </lineage>
</organism>
<dbReference type="Pfam" id="PF22316">
    <property type="entry name" value="ABhydrolase-like_N"/>
    <property type="match status" value="1"/>
</dbReference>